<reference evidence="2" key="1">
    <citation type="journal article" date="2019" name="Int. J. Syst. Evol. Microbiol.">
        <title>The Global Catalogue of Microorganisms (GCM) 10K type strain sequencing project: providing services to taxonomists for standard genome sequencing and annotation.</title>
        <authorList>
            <consortium name="The Broad Institute Genomics Platform"/>
            <consortium name="The Broad Institute Genome Sequencing Center for Infectious Disease"/>
            <person name="Wu L."/>
            <person name="Ma J."/>
        </authorList>
    </citation>
    <scope>NUCLEOTIDE SEQUENCE [LARGE SCALE GENOMIC DNA]</scope>
    <source>
        <strain evidence="2">KCTC 52368</strain>
    </source>
</reference>
<evidence type="ECO:0000313" key="1">
    <source>
        <dbReference type="EMBL" id="MFD2587244.1"/>
    </source>
</evidence>
<accession>A0ABW5MZV9</accession>
<keyword evidence="2" id="KW-1185">Reference proteome</keyword>
<dbReference type="RefSeq" id="WP_377766803.1">
    <property type="nucleotide sequence ID" value="NZ_JBHULB010000012.1"/>
</dbReference>
<protein>
    <submittedName>
        <fullName evidence="1">Uncharacterized protein</fullName>
    </submittedName>
</protein>
<dbReference type="EMBL" id="JBHULB010000012">
    <property type="protein sequence ID" value="MFD2587244.1"/>
    <property type="molecule type" value="Genomic_DNA"/>
</dbReference>
<sequence>MKNLFFVPLVFLVFSCSNDAERIDEEENLETNANFVFEDSFETSSNDFSLLFPNDNSRWTTVQLISPNRDTNSLGLSSNIVSDGNQSLVIQSKQSDEILSKADIEKGAFSAATNSKVTIEADYYIDSDANLENLFLLDLECCSCWDPEVDADPSVDGDNKCPGIRLMLSGGDDYLAIERGKIAGTTLRQSSFKFPRKEWVTIRWELVLSPNEDGANKVFLNGDQILSQDGMNMPNAQVFRDVFAENNIDFELQLPVVYERIQVGATANPNAEDLTIYVDNFSMTIENN</sequence>
<name>A0ABW5MZV9_9FLAO</name>
<dbReference type="PROSITE" id="PS51257">
    <property type="entry name" value="PROKAR_LIPOPROTEIN"/>
    <property type="match status" value="1"/>
</dbReference>
<dbReference type="Gene3D" id="2.60.120.200">
    <property type="match status" value="1"/>
</dbReference>
<proteinExistence type="predicted"/>
<gene>
    <name evidence="1" type="ORF">ACFSQJ_09905</name>
</gene>
<comment type="caution">
    <text evidence="1">The sequence shown here is derived from an EMBL/GenBank/DDBJ whole genome shotgun (WGS) entry which is preliminary data.</text>
</comment>
<evidence type="ECO:0000313" key="2">
    <source>
        <dbReference type="Proteomes" id="UP001597526"/>
    </source>
</evidence>
<organism evidence="1 2">
    <name type="scientific">Croceitalea marina</name>
    <dbReference type="NCBI Taxonomy" id="1775166"/>
    <lineage>
        <taxon>Bacteria</taxon>
        <taxon>Pseudomonadati</taxon>
        <taxon>Bacteroidota</taxon>
        <taxon>Flavobacteriia</taxon>
        <taxon>Flavobacteriales</taxon>
        <taxon>Flavobacteriaceae</taxon>
        <taxon>Croceitalea</taxon>
    </lineage>
</organism>
<dbReference type="Proteomes" id="UP001597526">
    <property type="component" value="Unassembled WGS sequence"/>
</dbReference>